<evidence type="ECO:0008006" key="4">
    <source>
        <dbReference type="Google" id="ProtNLM"/>
    </source>
</evidence>
<reference evidence="2 3" key="1">
    <citation type="submission" date="2019-03" db="EMBL/GenBank/DDBJ databases">
        <title>Ramlibacter rhizophilus CCTCC AB2015357, whole genome shotgun sequence.</title>
        <authorList>
            <person name="Zhang X."/>
            <person name="Feng G."/>
            <person name="Zhu H."/>
        </authorList>
    </citation>
    <scope>NUCLEOTIDE SEQUENCE [LARGE SCALE GENOMIC DNA]</scope>
    <source>
        <strain evidence="2 3">CCTCC AB2015357</strain>
    </source>
</reference>
<keyword evidence="3" id="KW-1185">Reference proteome</keyword>
<feature type="region of interest" description="Disordered" evidence="1">
    <location>
        <begin position="124"/>
        <end position="150"/>
    </location>
</feature>
<dbReference type="AlphaFoldDB" id="A0A4Z0BRE9"/>
<dbReference type="OrthoDB" id="8903777at2"/>
<evidence type="ECO:0000313" key="3">
    <source>
        <dbReference type="Proteomes" id="UP000297564"/>
    </source>
</evidence>
<proteinExistence type="predicted"/>
<feature type="compositionally biased region" description="Low complexity" evidence="1">
    <location>
        <begin position="124"/>
        <end position="135"/>
    </location>
</feature>
<dbReference type="RefSeq" id="WP_135284620.1">
    <property type="nucleotide sequence ID" value="NZ_SMLL01000003.1"/>
</dbReference>
<sequence length="150" mass="16155">MQAVIGAFDQRADAQRALDRLVEAGIARSDIHLEQHEAELASGNRGLDESAPRRKGIAGFLASIFTSEDQANTGHAHTYEEAARRGSTVLVVHARDERQAELAASVLHESDAVDVDERSRQWAAEGWSGSAAGGSHPLDRGGVRVLPRRP</sequence>
<evidence type="ECO:0000256" key="1">
    <source>
        <dbReference type="SAM" id="MobiDB-lite"/>
    </source>
</evidence>
<protein>
    <recommendedName>
        <fullName evidence="4">General stress protein 17M-like domain-containing protein</fullName>
    </recommendedName>
</protein>
<organism evidence="2 3">
    <name type="scientific">Ramlibacter rhizophilus</name>
    <dbReference type="NCBI Taxonomy" id="1781167"/>
    <lineage>
        <taxon>Bacteria</taxon>
        <taxon>Pseudomonadati</taxon>
        <taxon>Pseudomonadota</taxon>
        <taxon>Betaproteobacteria</taxon>
        <taxon>Burkholderiales</taxon>
        <taxon>Comamonadaceae</taxon>
        <taxon>Ramlibacter</taxon>
    </lineage>
</organism>
<dbReference type="EMBL" id="SMLL01000003">
    <property type="protein sequence ID" value="TFZ01322.1"/>
    <property type="molecule type" value="Genomic_DNA"/>
</dbReference>
<comment type="caution">
    <text evidence="2">The sequence shown here is derived from an EMBL/GenBank/DDBJ whole genome shotgun (WGS) entry which is preliminary data.</text>
</comment>
<accession>A0A4Z0BRE9</accession>
<gene>
    <name evidence="2" type="ORF">EZ242_08035</name>
</gene>
<dbReference type="Proteomes" id="UP000297564">
    <property type="component" value="Unassembled WGS sequence"/>
</dbReference>
<name>A0A4Z0BRE9_9BURK</name>
<evidence type="ECO:0000313" key="2">
    <source>
        <dbReference type="EMBL" id="TFZ01322.1"/>
    </source>
</evidence>